<evidence type="ECO:0000313" key="4">
    <source>
        <dbReference type="EMBL" id="TRD11418.1"/>
    </source>
</evidence>
<comment type="caution">
    <text evidence="4">The sequence shown here is derived from an EMBL/GenBank/DDBJ whole genome shotgun (WGS) entry which is preliminary data.</text>
</comment>
<organism evidence="4 5">
    <name type="scientific">Erythrobacter insulae</name>
    <dbReference type="NCBI Taxonomy" id="2584124"/>
    <lineage>
        <taxon>Bacteria</taxon>
        <taxon>Pseudomonadati</taxon>
        <taxon>Pseudomonadota</taxon>
        <taxon>Alphaproteobacteria</taxon>
        <taxon>Sphingomonadales</taxon>
        <taxon>Erythrobacteraceae</taxon>
        <taxon>Erythrobacter/Porphyrobacter group</taxon>
        <taxon>Erythrobacter</taxon>
    </lineage>
</organism>
<name>A0A547PB99_9SPHN</name>
<dbReference type="Pfam" id="PF02563">
    <property type="entry name" value="Poly_export"/>
    <property type="match status" value="1"/>
</dbReference>
<dbReference type="OrthoDB" id="8410640at2"/>
<feature type="chain" id="PRO_5021876159" evidence="2">
    <location>
        <begin position="22"/>
        <end position="235"/>
    </location>
</feature>
<dbReference type="Gene3D" id="3.30.1950.10">
    <property type="entry name" value="wza like domain"/>
    <property type="match status" value="1"/>
</dbReference>
<proteinExistence type="predicted"/>
<evidence type="ECO:0000256" key="1">
    <source>
        <dbReference type="ARBA" id="ARBA00022729"/>
    </source>
</evidence>
<dbReference type="PANTHER" id="PTHR33619:SF3">
    <property type="entry name" value="POLYSACCHARIDE EXPORT PROTEIN GFCE-RELATED"/>
    <property type="match status" value="1"/>
</dbReference>
<dbReference type="PANTHER" id="PTHR33619">
    <property type="entry name" value="POLYSACCHARIDE EXPORT PROTEIN GFCE-RELATED"/>
    <property type="match status" value="1"/>
</dbReference>
<keyword evidence="5" id="KW-1185">Reference proteome</keyword>
<evidence type="ECO:0000313" key="5">
    <source>
        <dbReference type="Proteomes" id="UP000316343"/>
    </source>
</evidence>
<dbReference type="InterPro" id="IPR049712">
    <property type="entry name" value="Poly_export"/>
</dbReference>
<gene>
    <name evidence="4" type="ORF">FGU71_05810</name>
</gene>
<dbReference type="EMBL" id="VHJK01000001">
    <property type="protein sequence ID" value="TRD11418.1"/>
    <property type="molecule type" value="Genomic_DNA"/>
</dbReference>
<keyword evidence="1 2" id="KW-0732">Signal</keyword>
<feature type="signal peptide" evidence="2">
    <location>
        <begin position="1"/>
        <end position="21"/>
    </location>
</feature>
<dbReference type="AlphaFoldDB" id="A0A547PB99"/>
<dbReference type="Gene3D" id="3.10.560.10">
    <property type="entry name" value="Outer membrane lipoprotein wza domain like"/>
    <property type="match status" value="1"/>
</dbReference>
<accession>A0A547PB99</accession>
<evidence type="ECO:0000259" key="3">
    <source>
        <dbReference type="Pfam" id="PF02563"/>
    </source>
</evidence>
<dbReference type="InterPro" id="IPR003715">
    <property type="entry name" value="Poly_export_N"/>
</dbReference>
<dbReference type="RefSeq" id="WP_142787683.1">
    <property type="nucleotide sequence ID" value="NZ_VHJK01000001.1"/>
</dbReference>
<reference evidence="4 5" key="1">
    <citation type="submission" date="2019-06" db="EMBL/GenBank/DDBJ databases">
        <title>Erythrobacter insulae sp. nov., isolated from a tidal flat.</title>
        <authorList>
            <person name="Yoon J.-H."/>
        </authorList>
    </citation>
    <scope>NUCLEOTIDE SEQUENCE [LARGE SCALE GENOMIC DNA]</scope>
    <source>
        <strain evidence="4 5">JBTF-M21</strain>
    </source>
</reference>
<feature type="domain" description="Polysaccharide export protein N-terminal" evidence="3">
    <location>
        <begin position="48"/>
        <end position="117"/>
    </location>
</feature>
<dbReference type="Proteomes" id="UP000316343">
    <property type="component" value="Unassembled WGS sequence"/>
</dbReference>
<sequence length="235" mass="25150">MTSQLKILVISLAALTLNACATDRTFGAASSIEVTELEDLPAPVYEIGYTIGPQEKLEIIVVGAEDISGAFFTDGLGNVTFPLLGKLELAEKSATQAGEIIADRLRGKYLIDPQVRVIPEEPAPPTISIGGQVERPGAYPAVGKTTLLRLINQAEGFGSYAKTDDVLIMRTVDGLQYIGLYNAGAIMRGNYPDPQLFANDVVMVGDSAAKRRIETILGLVPIFTSSVILVDRVVR</sequence>
<evidence type="ECO:0000256" key="2">
    <source>
        <dbReference type="SAM" id="SignalP"/>
    </source>
</evidence>
<protein>
    <submittedName>
        <fullName evidence="4">Polysaccharide export protein</fullName>
    </submittedName>
</protein>
<dbReference type="GO" id="GO:0015159">
    <property type="term" value="F:polysaccharide transmembrane transporter activity"/>
    <property type="evidence" value="ECO:0007669"/>
    <property type="project" value="InterPro"/>
</dbReference>